<protein>
    <recommendedName>
        <fullName evidence="7">tRNA (34-2'-O)-methyltransferase regulator WDR6</fullName>
    </recommendedName>
</protein>
<evidence type="ECO:0000256" key="6">
    <source>
        <dbReference type="ARBA" id="ARBA00038255"/>
    </source>
</evidence>
<dbReference type="InterPro" id="IPR015943">
    <property type="entry name" value="WD40/YVTN_repeat-like_dom_sf"/>
</dbReference>
<evidence type="ECO:0000313" key="9">
    <source>
        <dbReference type="WBParaSite" id="Minc3s00437g12308"/>
    </source>
</evidence>
<dbReference type="SMART" id="SM00320">
    <property type="entry name" value="WD40"/>
    <property type="match status" value="4"/>
</dbReference>
<dbReference type="GO" id="GO:0005737">
    <property type="term" value="C:cytoplasm"/>
    <property type="evidence" value="ECO:0007669"/>
    <property type="project" value="UniProtKB-SubCell"/>
</dbReference>
<dbReference type="Gene3D" id="2.130.10.10">
    <property type="entry name" value="YVTN repeat-like/Quinoprotein amine dehydrogenase"/>
    <property type="match status" value="2"/>
</dbReference>
<evidence type="ECO:0000256" key="3">
    <source>
        <dbReference type="ARBA" id="ARBA00022574"/>
    </source>
</evidence>
<dbReference type="Proteomes" id="UP000887563">
    <property type="component" value="Unplaced"/>
</dbReference>
<proteinExistence type="inferred from homology"/>
<name>A0A914LDY6_MELIC</name>
<evidence type="ECO:0000256" key="4">
    <source>
        <dbReference type="ARBA" id="ARBA00022694"/>
    </source>
</evidence>
<dbReference type="SUPFAM" id="SSF50978">
    <property type="entry name" value="WD40 repeat-like"/>
    <property type="match status" value="1"/>
</dbReference>
<dbReference type="InterPro" id="IPR051973">
    <property type="entry name" value="tRNA_Anticodon_Mtase-Reg"/>
</dbReference>
<keyword evidence="3" id="KW-0853">WD repeat</keyword>
<organism evidence="8 9">
    <name type="scientific">Meloidogyne incognita</name>
    <name type="common">Southern root-knot nematode worm</name>
    <name type="synonym">Oxyuris incognita</name>
    <dbReference type="NCBI Taxonomy" id="6306"/>
    <lineage>
        <taxon>Eukaryota</taxon>
        <taxon>Metazoa</taxon>
        <taxon>Ecdysozoa</taxon>
        <taxon>Nematoda</taxon>
        <taxon>Chromadorea</taxon>
        <taxon>Rhabditida</taxon>
        <taxon>Tylenchina</taxon>
        <taxon>Tylenchomorpha</taxon>
        <taxon>Tylenchoidea</taxon>
        <taxon>Meloidogynidae</taxon>
        <taxon>Meloidogyninae</taxon>
        <taxon>Meloidogyne</taxon>
        <taxon>Meloidogyne incognita group</taxon>
    </lineage>
</organism>
<dbReference type="InterPro" id="IPR001680">
    <property type="entry name" value="WD40_rpt"/>
</dbReference>
<dbReference type="PANTHER" id="PTHR14344">
    <property type="entry name" value="WD REPEAT PROTEIN"/>
    <property type="match status" value="1"/>
</dbReference>
<comment type="subcellular location">
    <subcellularLocation>
        <location evidence="1">Cytoplasm</location>
    </subcellularLocation>
</comment>
<reference evidence="9" key="1">
    <citation type="submission" date="2022-11" db="UniProtKB">
        <authorList>
            <consortium name="WormBaseParasite"/>
        </authorList>
    </citation>
    <scope>IDENTIFICATION</scope>
</reference>
<dbReference type="PANTHER" id="PTHR14344:SF3">
    <property type="entry name" value="WD REPEAT-CONTAINING PROTEIN 6"/>
    <property type="match status" value="1"/>
</dbReference>
<dbReference type="AlphaFoldDB" id="A0A914LDY6"/>
<evidence type="ECO:0000256" key="2">
    <source>
        <dbReference type="ARBA" id="ARBA00022490"/>
    </source>
</evidence>
<keyword evidence="4" id="KW-0819">tRNA processing</keyword>
<evidence type="ECO:0000256" key="7">
    <source>
        <dbReference type="ARBA" id="ARBA00040154"/>
    </source>
</evidence>
<dbReference type="GO" id="GO:0030488">
    <property type="term" value="P:tRNA methylation"/>
    <property type="evidence" value="ECO:0007669"/>
    <property type="project" value="TreeGrafter"/>
</dbReference>
<keyword evidence="2" id="KW-0963">Cytoplasm</keyword>
<keyword evidence="8" id="KW-1185">Reference proteome</keyword>
<evidence type="ECO:0000256" key="5">
    <source>
        <dbReference type="ARBA" id="ARBA00022737"/>
    </source>
</evidence>
<evidence type="ECO:0000256" key="1">
    <source>
        <dbReference type="ARBA" id="ARBA00004496"/>
    </source>
</evidence>
<dbReference type="InterPro" id="IPR036322">
    <property type="entry name" value="WD40_repeat_dom_sf"/>
</dbReference>
<sequence length="493" mass="56147">MLPPTNGRKSFPQSALLISSRKSALLVFSIEQPNGKLLCSLGNAHGTDTVTAIEICKNNNSEFRTIGRDGNVKKWRLNFNEEVDKGKSSLELISFSKLNFEWPCEFIKNYGGRSLIAGFQNNYFVLFDETTNSIISRKYLLGGGKRLWQLWMRNFLENDEICLFYAQKGHFYCDVLKPLFLNFVKQIPHSENITTLDFLNKDEKNFFILSGSLDRKIVCSNFNGNQEFKINSSVQMHRSSVETICVLQENRNYLVLSGGGRSELFCWELIFEEQNLLPQFYLLFSTELKNENNIDDIRVLCVRWIFDRRRFAVVLCSDATIRILKLNYLTKSIVESSRFQLCSMAMFSSINLAGLIEESSQLLFSTTTSGYLYIFKLLLSNGATKIELIHEPYFVEKCGLSAISSEISPFNNHQHFILIGSESGSISILTFDSLLGNVENNIFVNLHASTITALKIWTSSIQDSTLLIASVALDCRLCIGNYIPNKNEVIRFI</sequence>
<dbReference type="WBParaSite" id="Minc3s00437g12308">
    <property type="protein sequence ID" value="Minc3s00437g12308"/>
    <property type="gene ID" value="Minc3s00437g12308"/>
</dbReference>
<comment type="similarity">
    <text evidence="6">Belongs to the WD repeat WDR6 family.</text>
</comment>
<keyword evidence="5" id="KW-0677">Repeat</keyword>
<evidence type="ECO:0000313" key="8">
    <source>
        <dbReference type="Proteomes" id="UP000887563"/>
    </source>
</evidence>
<accession>A0A914LDY6</accession>